<evidence type="ECO:0000256" key="1">
    <source>
        <dbReference type="SAM" id="Coils"/>
    </source>
</evidence>
<dbReference type="EMBL" id="SLUB01000023">
    <property type="protein sequence ID" value="THE11875.1"/>
    <property type="molecule type" value="Genomic_DNA"/>
</dbReference>
<comment type="caution">
    <text evidence="2">The sequence shown here is derived from an EMBL/GenBank/DDBJ whole genome shotgun (WGS) entry which is preliminary data.</text>
</comment>
<dbReference type="AlphaFoldDB" id="A0A4S3PRH6"/>
<dbReference type="Proteomes" id="UP000306477">
    <property type="component" value="Unassembled WGS sequence"/>
</dbReference>
<organism evidence="2 3">
    <name type="scientific">Bacillus timonensis</name>
    <dbReference type="NCBI Taxonomy" id="1033734"/>
    <lineage>
        <taxon>Bacteria</taxon>
        <taxon>Bacillati</taxon>
        <taxon>Bacillota</taxon>
        <taxon>Bacilli</taxon>
        <taxon>Bacillales</taxon>
        <taxon>Bacillaceae</taxon>
        <taxon>Bacillus</taxon>
    </lineage>
</organism>
<keyword evidence="3" id="KW-1185">Reference proteome</keyword>
<evidence type="ECO:0000313" key="2">
    <source>
        <dbReference type="EMBL" id="THE11875.1"/>
    </source>
</evidence>
<evidence type="ECO:0000313" key="3">
    <source>
        <dbReference type="Proteomes" id="UP000306477"/>
    </source>
</evidence>
<gene>
    <name evidence="2" type="ORF">E1I69_13400</name>
</gene>
<sequence>MEQETILKEILQAFKFYSEKIDSKLDMMKNDLESKMDNMKIELESNTDSGFAHVEERLDRLEKKQDGMRVELKENKETTDFLLNKTAQHKRKLHQLINQQL</sequence>
<dbReference type="RefSeq" id="WP_136380091.1">
    <property type="nucleotide sequence ID" value="NZ_SLUB01000023.1"/>
</dbReference>
<proteinExistence type="predicted"/>
<protein>
    <submittedName>
        <fullName evidence="2">Uncharacterized protein</fullName>
    </submittedName>
</protein>
<keyword evidence="1" id="KW-0175">Coiled coil</keyword>
<dbReference type="OrthoDB" id="2969457at2"/>
<accession>A0A4S3PRH6</accession>
<feature type="coiled-coil region" evidence="1">
    <location>
        <begin position="29"/>
        <end position="78"/>
    </location>
</feature>
<name>A0A4S3PRH6_9BACI</name>
<reference evidence="2 3" key="1">
    <citation type="journal article" date="2019" name="Indoor Air">
        <title>Impacts of indoor surface finishes on bacterial viability.</title>
        <authorList>
            <person name="Hu J."/>
            <person name="Maamar S.B."/>
            <person name="Glawe A.J."/>
            <person name="Gottel N."/>
            <person name="Gilbert J.A."/>
            <person name="Hartmann E.M."/>
        </authorList>
    </citation>
    <scope>NUCLEOTIDE SEQUENCE [LARGE SCALE GENOMIC DNA]</scope>
    <source>
        <strain evidence="2 3">AF060A6</strain>
    </source>
</reference>